<evidence type="ECO:0000256" key="6">
    <source>
        <dbReference type="ARBA" id="ARBA00023136"/>
    </source>
</evidence>
<organism evidence="10 11">
    <name type="scientific">Paramuricea clavata</name>
    <name type="common">Red gorgonian</name>
    <name type="synonym">Violescent sea-whip</name>
    <dbReference type="NCBI Taxonomy" id="317549"/>
    <lineage>
        <taxon>Eukaryota</taxon>
        <taxon>Metazoa</taxon>
        <taxon>Cnidaria</taxon>
        <taxon>Anthozoa</taxon>
        <taxon>Octocorallia</taxon>
        <taxon>Malacalcyonacea</taxon>
        <taxon>Plexauridae</taxon>
        <taxon>Paramuricea</taxon>
    </lineage>
</organism>
<protein>
    <recommendedName>
        <fullName evidence="9">Alkaline ceramidase</fullName>
        <ecNumber evidence="9">3.5.1.-</ecNumber>
    </recommendedName>
</protein>
<evidence type="ECO:0000313" key="10">
    <source>
        <dbReference type="EMBL" id="CAB3985745.1"/>
    </source>
</evidence>
<dbReference type="PANTHER" id="PTHR46187:SF3">
    <property type="entry name" value="ALKALINE CERAMIDASE 3"/>
    <property type="match status" value="1"/>
</dbReference>
<dbReference type="GO" id="GO:0016811">
    <property type="term" value="F:hydrolase activity, acting on carbon-nitrogen (but not peptide) bonds, in linear amides"/>
    <property type="evidence" value="ECO:0007669"/>
    <property type="project" value="InterPro"/>
</dbReference>
<keyword evidence="7" id="KW-0479">Metal-binding</keyword>
<dbReference type="EMBL" id="CACRXK020000915">
    <property type="protein sequence ID" value="CAB3985745.1"/>
    <property type="molecule type" value="Genomic_DNA"/>
</dbReference>
<evidence type="ECO:0000256" key="1">
    <source>
        <dbReference type="ARBA" id="ARBA00004141"/>
    </source>
</evidence>
<reference evidence="10" key="1">
    <citation type="submission" date="2020-04" db="EMBL/GenBank/DDBJ databases">
        <authorList>
            <person name="Alioto T."/>
            <person name="Alioto T."/>
            <person name="Gomez Garrido J."/>
        </authorList>
    </citation>
    <scope>NUCLEOTIDE SEQUENCE</scope>
    <source>
        <strain evidence="10">A484AB</strain>
    </source>
</reference>
<feature type="binding site" evidence="7">
    <location>
        <position position="29"/>
    </location>
    <ligand>
        <name>Ca(2+)</name>
        <dbReference type="ChEBI" id="CHEBI:29108"/>
    </ligand>
</feature>
<evidence type="ECO:0000313" key="11">
    <source>
        <dbReference type="Proteomes" id="UP001152795"/>
    </source>
</evidence>
<feature type="binding site" evidence="7">
    <location>
        <position position="25"/>
    </location>
    <ligand>
        <name>Ca(2+)</name>
        <dbReference type="ChEBI" id="CHEBI:29108"/>
    </ligand>
</feature>
<dbReference type="Pfam" id="PF05875">
    <property type="entry name" value="Ceramidase"/>
    <property type="match status" value="1"/>
</dbReference>
<feature type="binding site" evidence="8">
    <location>
        <position position="221"/>
    </location>
    <ligand>
        <name>Zn(2+)</name>
        <dbReference type="ChEBI" id="CHEBI:29105"/>
        <note>catalytic</note>
    </ligand>
</feature>
<keyword evidence="4 9" id="KW-0378">Hydrolase</keyword>
<evidence type="ECO:0000256" key="9">
    <source>
        <dbReference type="RuleBase" id="RU364079"/>
    </source>
</evidence>
<feature type="binding site" evidence="7">
    <location>
        <position position="24"/>
    </location>
    <ligand>
        <name>Ca(2+)</name>
        <dbReference type="ChEBI" id="CHEBI:29108"/>
    </ligand>
</feature>
<feature type="binding site" evidence="7">
    <location>
        <position position="38"/>
    </location>
    <ligand>
        <name>Ca(2+)</name>
        <dbReference type="ChEBI" id="CHEBI:29108"/>
    </ligand>
</feature>
<dbReference type="OrthoDB" id="187171at2759"/>
<evidence type="ECO:0000256" key="5">
    <source>
        <dbReference type="ARBA" id="ARBA00022989"/>
    </source>
</evidence>
<evidence type="ECO:0000256" key="4">
    <source>
        <dbReference type="ARBA" id="ARBA00022801"/>
    </source>
</evidence>
<comment type="cofactor">
    <cofactor evidence="8">
        <name>Zn(2+)</name>
        <dbReference type="ChEBI" id="CHEBI:29105"/>
    </cofactor>
</comment>
<dbReference type="AlphaFoldDB" id="A0A6S7G1Z2"/>
<dbReference type="Proteomes" id="UP001152795">
    <property type="component" value="Unassembled WGS sequence"/>
</dbReference>
<feature type="transmembrane region" description="Helical" evidence="9">
    <location>
        <begin position="69"/>
        <end position="87"/>
    </location>
</feature>
<evidence type="ECO:0000256" key="8">
    <source>
        <dbReference type="PIRSR" id="PIRSR608901-2"/>
    </source>
</evidence>
<dbReference type="PANTHER" id="PTHR46187">
    <property type="entry name" value="ALKALINE CERAMIDASE 3"/>
    <property type="match status" value="1"/>
</dbReference>
<evidence type="ECO:0000256" key="7">
    <source>
        <dbReference type="PIRSR" id="PIRSR608901-1"/>
    </source>
</evidence>
<dbReference type="GO" id="GO:0046872">
    <property type="term" value="F:metal ion binding"/>
    <property type="evidence" value="ECO:0007669"/>
    <property type="project" value="UniProtKB-KW"/>
</dbReference>
<comment type="caution">
    <text evidence="10">The sequence shown here is derived from an EMBL/GenBank/DDBJ whole genome shotgun (WGS) entry which is preliminary data.</text>
</comment>
<comment type="subcellular location">
    <subcellularLocation>
        <location evidence="1">Membrane</location>
        <topology evidence="1">Multi-pass membrane protein</topology>
    </subcellularLocation>
</comment>
<dbReference type="InterPro" id="IPR008901">
    <property type="entry name" value="ACER"/>
</dbReference>
<comment type="caution">
    <text evidence="9">Lacks conserved residue(s) required for the propagation of feature annotation.</text>
</comment>
<dbReference type="GO" id="GO:0005789">
    <property type="term" value="C:endoplasmic reticulum membrane"/>
    <property type="evidence" value="ECO:0007669"/>
    <property type="project" value="TreeGrafter"/>
</dbReference>
<gene>
    <name evidence="10" type="ORF">PACLA_8A044043</name>
</gene>
<sequence>MPALYRDPLVDNVGVWGIPTSTLDWCEENYAVTRYVAEFWNTITNYFMVVPPLLAALRCHQLGLDTRFLLSFLSFMGIGVGSTLFHATLQYKMQLLDELPMIYCTYIMLYCVLACDNEPRKKNVGLKLFLTVCNILVTVVYVVFVNPLIFQWVYGLSVAVLIISTVHSARKHNVSQGLSFSAFVCYGIGFILWNIDNAFCTHVRYFRGLIPWPFNALGQLHGWWHCFAAFGGYFQILYTIDLRVKCMKNKRKSEQNGSHQNGGTDIRPLGKKNISSRMFRDLWCWIPVRSRRKYDPEYGVNNNTIISNGSSKHMRT</sequence>
<keyword evidence="3 9" id="KW-0812">Transmembrane</keyword>
<accession>A0A6S7G1Z2</accession>
<evidence type="ECO:0000256" key="2">
    <source>
        <dbReference type="ARBA" id="ARBA00009780"/>
    </source>
</evidence>
<dbReference type="GO" id="GO:0006672">
    <property type="term" value="P:ceramide metabolic process"/>
    <property type="evidence" value="ECO:0007669"/>
    <property type="project" value="InterPro"/>
</dbReference>
<keyword evidence="7" id="KW-0106">Calcium</keyword>
<proteinExistence type="inferred from homology"/>
<feature type="binding site" evidence="7">
    <location>
        <position position="27"/>
    </location>
    <ligand>
        <name>Ca(2+)</name>
        <dbReference type="ChEBI" id="CHEBI:29108"/>
    </ligand>
</feature>
<name>A0A6S7G1Z2_PARCT</name>
<keyword evidence="5 9" id="KW-1133">Transmembrane helix</keyword>
<dbReference type="EC" id="3.5.1.-" evidence="9"/>
<evidence type="ECO:0000256" key="3">
    <source>
        <dbReference type="ARBA" id="ARBA00022692"/>
    </source>
</evidence>
<feature type="transmembrane region" description="Helical" evidence="9">
    <location>
        <begin position="222"/>
        <end position="242"/>
    </location>
</feature>
<feature type="binding site" evidence="8">
    <location>
        <position position="86"/>
    </location>
    <ligand>
        <name>Zn(2+)</name>
        <dbReference type="ChEBI" id="CHEBI:29105"/>
        <note>catalytic</note>
    </ligand>
</feature>
<keyword evidence="11" id="KW-1185">Reference proteome</keyword>
<feature type="transmembrane region" description="Helical" evidence="9">
    <location>
        <begin position="99"/>
        <end position="117"/>
    </location>
</feature>
<comment type="function">
    <text evidence="9">Hydrolyzes the sphingolipid ceramide into sphingosine and free fatty acid.</text>
</comment>
<keyword evidence="8" id="KW-0862">Zinc</keyword>
<comment type="similarity">
    <text evidence="2 9">Belongs to the alkaline ceramidase family.</text>
</comment>
<feature type="transmembrane region" description="Helical" evidence="9">
    <location>
        <begin position="124"/>
        <end position="143"/>
    </location>
</feature>
<dbReference type="GO" id="GO:0071602">
    <property type="term" value="P:phytosphingosine biosynthetic process"/>
    <property type="evidence" value="ECO:0007669"/>
    <property type="project" value="TreeGrafter"/>
</dbReference>
<feature type="binding site" evidence="8">
    <location>
        <position position="225"/>
    </location>
    <ligand>
        <name>Zn(2+)</name>
        <dbReference type="ChEBI" id="CHEBI:29105"/>
        <note>catalytic</note>
    </ligand>
</feature>
<feature type="transmembrane region" description="Helical" evidence="9">
    <location>
        <begin position="178"/>
        <end position="195"/>
    </location>
</feature>
<keyword evidence="9" id="KW-0443">Lipid metabolism</keyword>
<keyword evidence="6 9" id="KW-0472">Membrane</keyword>
<feature type="transmembrane region" description="Helical" evidence="9">
    <location>
        <begin position="149"/>
        <end position="166"/>
    </location>
</feature>